<dbReference type="Gene3D" id="1.10.3720.10">
    <property type="entry name" value="MetI-like"/>
    <property type="match status" value="1"/>
</dbReference>
<dbReference type="Proteomes" id="UP001595872">
    <property type="component" value="Unassembled WGS sequence"/>
</dbReference>
<keyword evidence="3" id="KW-1003">Cell membrane</keyword>
<feature type="domain" description="ABC transmembrane type-1" evidence="8">
    <location>
        <begin position="96"/>
        <end position="299"/>
    </location>
</feature>
<evidence type="ECO:0000256" key="7">
    <source>
        <dbReference type="RuleBase" id="RU363032"/>
    </source>
</evidence>
<feature type="transmembrane region" description="Helical" evidence="7">
    <location>
        <begin position="234"/>
        <end position="256"/>
    </location>
</feature>
<keyword evidence="6 7" id="KW-0472">Membrane</keyword>
<dbReference type="EMBL" id="JBHSIT010000018">
    <property type="protein sequence ID" value="MFC4913627.1"/>
    <property type="molecule type" value="Genomic_DNA"/>
</dbReference>
<dbReference type="CDD" id="cd06261">
    <property type="entry name" value="TM_PBP2"/>
    <property type="match status" value="1"/>
</dbReference>
<evidence type="ECO:0000313" key="9">
    <source>
        <dbReference type="EMBL" id="MFC4913627.1"/>
    </source>
</evidence>
<keyword evidence="4 7" id="KW-0812">Transmembrane</keyword>
<dbReference type="InterPro" id="IPR035906">
    <property type="entry name" value="MetI-like_sf"/>
</dbReference>
<organism evidence="9 10">
    <name type="scientific">Actinomadura gamaensis</name>
    <dbReference type="NCBI Taxonomy" id="1763541"/>
    <lineage>
        <taxon>Bacteria</taxon>
        <taxon>Bacillati</taxon>
        <taxon>Actinomycetota</taxon>
        <taxon>Actinomycetes</taxon>
        <taxon>Streptosporangiales</taxon>
        <taxon>Thermomonosporaceae</taxon>
        <taxon>Actinomadura</taxon>
    </lineage>
</organism>
<evidence type="ECO:0000256" key="5">
    <source>
        <dbReference type="ARBA" id="ARBA00022989"/>
    </source>
</evidence>
<proteinExistence type="inferred from homology"/>
<comment type="similarity">
    <text evidence="7">Belongs to the binding-protein-dependent transport system permease family.</text>
</comment>
<dbReference type="PROSITE" id="PS50928">
    <property type="entry name" value="ABC_TM1"/>
    <property type="match status" value="1"/>
</dbReference>
<feature type="transmembrane region" description="Helical" evidence="7">
    <location>
        <begin position="176"/>
        <end position="194"/>
    </location>
</feature>
<evidence type="ECO:0000256" key="6">
    <source>
        <dbReference type="ARBA" id="ARBA00023136"/>
    </source>
</evidence>
<dbReference type="Pfam" id="PF00528">
    <property type="entry name" value="BPD_transp_1"/>
    <property type="match status" value="1"/>
</dbReference>
<evidence type="ECO:0000256" key="4">
    <source>
        <dbReference type="ARBA" id="ARBA00022692"/>
    </source>
</evidence>
<evidence type="ECO:0000256" key="2">
    <source>
        <dbReference type="ARBA" id="ARBA00022448"/>
    </source>
</evidence>
<evidence type="ECO:0000256" key="1">
    <source>
        <dbReference type="ARBA" id="ARBA00004651"/>
    </source>
</evidence>
<feature type="transmembrane region" description="Helical" evidence="7">
    <location>
        <begin position="132"/>
        <end position="156"/>
    </location>
</feature>
<evidence type="ECO:0000259" key="8">
    <source>
        <dbReference type="PROSITE" id="PS50928"/>
    </source>
</evidence>
<gene>
    <name evidence="9" type="ORF">ACFPCY_40460</name>
</gene>
<keyword evidence="5 7" id="KW-1133">Transmembrane helix</keyword>
<name>A0ABV9UES2_9ACTN</name>
<dbReference type="SUPFAM" id="SSF161098">
    <property type="entry name" value="MetI-like"/>
    <property type="match status" value="1"/>
</dbReference>
<comment type="subcellular location">
    <subcellularLocation>
        <location evidence="1 7">Cell membrane</location>
        <topology evidence="1 7">Multi-pass membrane protein</topology>
    </subcellularLocation>
</comment>
<feature type="transmembrane region" description="Helical" evidence="7">
    <location>
        <begin position="102"/>
        <end position="120"/>
    </location>
</feature>
<dbReference type="InterPro" id="IPR045621">
    <property type="entry name" value="BPD_transp_1_N"/>
</dbReference>
<feature type="transmembrane region" description="Helical" evidence="7">
    <location>
        <begin position="276"/>
        <end position="302"/>
    </location>
</feature>
<feature type="transmembrane region" description="Helical" evidence="7">
    <location>
        <begin position="12"/>
        <end position="30"/>
    </location>
</feature>
<sequence length="309" mass="33965">MWRYTLRRLLQAIPVFIGTTLLIYLLVFALPGDPIQAMAGDKPVPPNVIHVLRERYNLNDPLLVQYGKYMWGLIVHGDLGENYDGQKVSDMLTGRWEVTEKLAVTAWLFELVLGVALGVWAGLRRGKLADTLVLGGTTLLIAVPVFVVGYTAQILFGVHWKIFPSAGVDDGWPYSYLLPGMVLGSFGLSYVARLTRTSLAENLRADYVRTARAKGLSRTRVVVRHGLRTSLIPVVTYLGVDFGSLMGGAIVTEGIFNLPGVGQQVFQSIQLKEGPVVVGAVTLLVLVFILVNLAVDLVYGLLDPRIRYD</sequence>
<evidence type="ECO:0000256" key="3">
    <source>
        <dbReference type="ARBA" id="ARBA00022475"/>
    </source>
</evidence>
<protein>
    <submittedName>
        <fullName evidence="9">ABC transporter permease</fullName>
    </submittedName>
</protein>
<dbReference type="InterPro" id="IPR000515">
    <property type="entry name" value="MetI-like"/>
</dbReference>
<keyword evidence="10" id="KW-1185">Reference proteome</keyword>
<accession>A0ABV9UES2</accession>
<comment type="caution">
    <text evidence="9">The sequence shown here is derived from an EMBL/GenBank/DDBJ whole genome shotgun (WGS) entry which is preliminary data.</text>
</comment>
<reference evidence="10" key="1">
    <citation type="journal article" date="2019" name="Int. J. Syst. Evol. Microbiol.">
        <title>The Global Catalogue of Microorganisms (GCM) 10K type strain sequencing project: providing services to taxonomists for standard genome sequencing and annotation.</title>
        <authorList>
            <consortium name="The Broad Institute Genomics Platform"/>
            <consortium name="The Broad Institute Genome Sequencing Center for Infectious Disease"/>
            <person name="Wu L."/>
            <person name="Ma J."/>
        </authorList>
    </citation>
    <scope>NUCLEOTIDE SEQUENCE [LARGE SCALE GENOMIC DNA]</scope>
    <source>
        <strain evidence="10">KLKA75</strain>
    </source>
</reference>
<dbReference type="Pfam" id="PF19300">
    <property type="entry name" value="BPD_transp_1_N"/>
    <property type="match status" value="1"/>
</dbReference>
<evidence type="ECO:0000313" key="10">
    <source>
        <dbReference type="Proteomes" id="UP001595872"/>
    </source>
</evidence>
<dbReference type="RefSeq" id="WP_378264730.1">
    <property type="nucleotide sequence ID" value="NZ_JBHSIT010000018.1"/>
</dbReference>
<dbReference type="PANTHER" id="PTHR43163:SF7">
    <property type="entry name" value="DIPEPTIDE-TRANSPORT INTEGRAL MEMBRANE PROTEIN ABC TRANSPORTER DPPB-RELATED"/>
    <property type="match status" value="1"/>
</dbReference>
<dbReference type="PANTHER" id="PTHR43163">
    <property type="entry name" value="DIPEPTIDE TRANSPORT SYSTEM PERMEASE PROTEIN DPPB-RELATED"/>
    <property type="match status" value="1"/>
</dbReference>
<keyword evidence="2 7" id="KW-0813">Transport</keyword>